<gene>
    <name evidence="3" type="ORF">PXH66_15770</name>
</gene>
<evidence type="ECO:0000259" key="2">
    <source>
        <dbReference type="Pfam" id="PF04366"/>
    </source>
</evidence>
<organism evidence="3 4">
    <name type="scientific">Synoicihabitans lomoniglobus</name>
    <dbReference type="NCBI Taxonomy" id="2909285"/>
    <lineage>
        <taxon>Bacteria</taxon>
        <taxon>Pseudomonadati</taxon>
        <taxon>Verrucomicrobiota</taxon>
        <taxon>Opitutia</taxon>
        <taxon>Opitutales</taxon>
        <taxon>Opitutaceae</taxon>
        <taxon>Synoicihabitans</taxon>
    </lineage>
</organism>
<dbReference type="CDD" id="cd11524">
    <property type="entry name" value="SYLF"/>
    <property type="match status" value="1"/>
</dbReference>
<reference evidence="3" key="1">
    <citation type="submission" date="2023-03" db="EMBL/GenBank/DDBJ databases">
        <title>Lomoglobus Profundus gen. nov., sp. nov., a novel member of the phylum Verrucomicrobia, isolated from deep-marine sediment of South China Sea.</title>
        <authorList>
            <person name="Ahmad T."/>
            <person name="Ishaq S.E."/>
            <person name="Wang F."/>
        </authorList>
    </citation>
    <scope>NUCLEOTIDE SEQUENCE</scope>
    <source>
        <strain evidence="3">LMO-M01</strain>
    </source>
</reference>
<feature type="signal peptide" evidence="1">
    <location>
        <begin position="1"/>
        <end position="20"/>
    </location>
</feature>
<evidence type="ECO:0000256" key="1">
    <source>
        <dbReference type="SAM" id="SignalP"/>
    </source>
</evidence>
<dbReference type="Pfam" id="PF04366">
    <property type="entry name" value="Ysc84"/>
    <property type="match status" value="1"/>
</dbReference>
<keyword evidence="4" id="KW-1185">Reference proteome</keyword>
<dbReference type="GO" id="GO:0035091">
    <property type="term" value="F:phosphatidylinositol binding"/>
    <property type="evidence" value="ECO:0007669"/>
    <property type="project" value="TreeGrafter"/>
</dbReference>
<name>A0AAE9ZRA7_9BACT</name>
<dbReference type="AlphaFoldDB" id="A0AAE9ZRA7"/>
<sequence>MKRFLSLALIAFCLTGTTQAARSLSHEDYVTRIESCEAILREFQADPNYAIPREVLQNAKAIVITNQFKAGFLFGVKDGYGLYIARRADGTWSLPAFVSAGEASFGLQLGGAAVETIFVLTNEDTARLLYKGRFNVGVDAAAVAGPKVAEVQRINKEILATPVLVYAKKKGLFAGATLKAGWLSANNNANRDFYNTRYSLPEIVQGDWVQPQPEIGPLMQFLSQIAP</sequence>
<dbReference type="KEGG" id="slom:PXH66_15770"/>
<dbReference type="EMBL" id="CP119075">
    <property type="protein sequence ID" value="WED63795.1"/>
    <property type="molecule type" value="Genomic_DNA"/>
</dbReference>
<accession>A0AAE9ZRA7</accession>
<protein>
    <submittedName>
        <fullName evidence="3">Lipid-binding SYLF domain-containing protein</fullName>
    </submittedName>
</protein>
<dbReference type="InterPro" id="IPR051702">
    <property type="entry name" value="SH3_domain_YSC84-like"/>
</dbReference>
<evidence type="ECO:0000313" key="3">
    <source>
        <dbReference type="EMBL" id="WED63795.1"/>
    </source>
</evidence>
<feature type="chain" id="PRO_5041987244" evidence="1">
    <location>
        <begin position="21"/>
        <end position="227"/>
    </location>
</feature>
<dbReference type="InterPro" id="IPR007461">
    <property type="entry name" value="Ysc84_actin-binding"/>
</dbReference>
<keyword evidence="1" id="KW-0732">Signal</keyword>
<dbReference type="RefSeq" id="WP_330930498.1">
    <property type="nucleotide sequence ID" value="NZ_CP119075.1"/>
</dbReference>
<dbReference type="PANTHER" id="PTHR15629">
    <property type="entry name" value="SH3YL1 PROTEIN"/>
    <property type="match status" value="1"/>
</dbReference>
<proteinExistence type="predicted"/>
<feature type="domain" description="Ysc84 actin-binding" evidence="2">
    <location>
        <begin position="102"/>
        <end position="224"/>
    </location>
</feature>
<dbReference type="Proteomes" id="UP001218638">
    <property type="component" value="Chromosome"/>
</dbReference>
<evidence type="ECO:0000313" key="4">
    <source>
        <dbReference type="Proteomes" id="UP001218638"/>
    </source>
</evidence>
<dbReference type="PANTHER" id="PTHR15629:SF2">
    <property type="entry name" value="SH3 DOMAIN-CONTAINING YSC84-LIKE PROTEIN 1"/>
    <property type="match status" value="1"/>
</dbReference>